<keyword evidence="6" id="KW-1185">Reference proteome</keyword>
<evidence type="ECO:0000259" key="2">
    <source>
        <dbReference type="PROSITE" id="PS50883"/>
    </source>
</evidence>
<evidence type="ECO:0000313" key="6">
    <source>
        <dbReference type="Proteomes" id="UP000697995"/>
    </source>
</evidence>
<feature type="domain" description="GGDEF" evidence="4">
    <location>
        <begin position="469"/>
        <end position="604"/>
    </location>
</feature>
<sequence length="876" mass="93071">MRIPLPPRLDAVFGLRGRLTAAFLATALVMGLPAAGGVYLLMMAGEQVSFLTGSVTPMRVESGALVGNLHALRDALQVGLSGRLARQGAAVGGADPEAIGTRLDGIGRDWAAAIARLRVLAGQAGVDLPIARAERAHAEAMRLAAALLAADRAEFAAAAARDERLGVFRAARQRMDGMLRDVAARANAQMTLAEEQAKTTEQAQTATTESLAGVLSEVLTGIYPRLIGADRLLQGLVQLDEAAAGHAVQRSAATLDGIEAEVAGILRNGGVYLRRLAGRLQGVGQAEQARDAAAALGEIRTALLGSGGAFARQREALAAAAGAEVCRMALIDVEEDLRGLLSEVARQTLALEQSVTADARRWSREALAGLLAAGLGATILALCLGLASARRLTAPLQRLNEAVAAMAEGRSVTSLAGLLGRDDIGSAAASVLERTAHLATHDALTGLPNRALFRDRLTQCLAECHREGGAVAVLYLDLDKFKEVNDSLGHAAGDRLLVQVATRLRATLRESDTLARLGGDEFAIVQRGVSQPIDAEALCLRIIATVAEPFDLDGHQANIGISIGVAMRAAAGMAVDPGILIQESDVALYRSKEEGRGIFRFFQEEMNLRLLKRKALEADLRRALAEGELRLHYQPQVSTDGLRLVGAEALIRWQHPVRGDIRPDQFIPLAEETGLIVPIGDWVMRTACRQAAGWPELRRIAVNVSPVQFRQPGFVAKVRETLAESGLAASRLELEITESILLNDTEEMLAILAELRALGVSIAMDDFGTGYSSLGYLRKFRFDKIKIDRSFVRNLSGGSDSAAIIRAVLGMSHALGIRSNAEGVEEAEQMALLGQEGCEEAQGFLFGRPMPAEEFAAVIAAHGTGGHCQAVERWPK</sequence>
<dbReference type="PROSITE" id="PS50883">
    <property type="entry name" value="EAL"/>
    <property type="match status" value="1"/>
</dbReference>
<dbReference type="Proteomes" id="UP000697995">
    <property type="component" value="Unassembled WGS sequence"/>
</dbReference>
<dbReference type="Gene3D" id="3.30.70.270">
    <property type="match status" value="1"/>
</dbReference>
<dbReference type="InterPro" id="IPR035919">
    <property type="entry name" value="EAL_sf"/>
</dbReference>
<dbReference type="RefSeq" id="WP_133222034.1">
    <property type="nucleotide sequence ID" value="NZ_NRSG01000191.1"/>
</dbReference>
<comment type="caution">
    <text evidence="5">The sequence shown here is derived from an EMBL/GenBank/DDBJ whole genome shotgun (WGS) entry which is preliminary data.</text>
</comment>
<keyword evidence="1" id="KW-0812">Transmembrane</keyword>
<feature type="transmembrane region" description="Helical" evidence="1">
    <location>
        <begin position="20"/>
        <end position="42"/>
    </location>
</feature>
<feature type="domain" description="HAMP" evidence="3">
    <location>
        <begin position="390"/>
        <end position="443"/>
    </location>
</feature>
<dbReference type="InterPro" id="IPR052155">
    <property type="entry name" value="Biofilm_reg_signaling"/>
</dbReference>
<evidence type="ECO:0000259" key="3">
    <source>
        <dbReference type="PROSITE" id="PS50885"/>
    </source>
</evidence>
<evidence type="ECO:0000313" key="5">
    <source>
        <dbReference type="EMBL" id="MBK1660577.1"/>
    </source>
</evidence>
<feature type="transmembrane region" description="Helical" evidence="1">
    <location>
        <begin position="366"/>
        <end position="387"/>
    </location>
</feature>
<dbReference type="PROSITE" id="PS50887">
    <property type="entry name" value="GGDEF"/>
    <property type="match status" value="1"/>
</dbReference>
<dbReference type="Pfam" id="PF00990">
    <property type="entry name" value="GGDEF"/>
    <property type="match status" value="1"/>
</dbReference>
<dbReference type="Pfam" id="PF00563">
    <property type="entry name" value="EAL"/>
    <property type="match status" value="1"/>
</dbReference>
<dbReference type="SUPFAM" id="SSF55073">
    <property type="entry name" value="Nucleotide cyclase"/>
    <property type="match status" value="1"/>
</dbReference>
<evidence type="ECO:0000256" key="1">
    <source>
        <dbReference type="SAM" id="Phobius"/>
    </source>
</evidence>
<dbReference type="SMART" id="SM00267">
    <property type="entry name" value="GGDEF"/>
    <property type="match status" value="1"/>
</dbReference>
<dbReference type="SMART" id="SM00052">
    <property type="entry name" value="EAL"/>
    <property type="match status" value="1"/>
</dbReference>
<proteinExistence type="predicted"/>
<dbReference type="InterPro" id="IPR043128">
    <property type="entry name" value="Rev_trsase/Diguanyl_cyclase"/>
</dbReference>
<protein>
    <recommendedName>
        <fullName evidence="7">Diguanylate cyclase (GGDEF) domain-containing protein</fullName>
    </recommendedName>
</protein>
<evidence type="ECO:0008006" key="7">
    <source>
        <dbReference type="Google" id="ProtNLM"/>
    </source>
</evidence>
<dbReference type="Gene3D" id="3.20.20.450">
    <property type="entry name" value="EAL domain"/>
    <property type="match status" value="1"/>
</dbReference>
<reference evidence="5 6" key="1">
    <citation type="journal article" date="2020" name="Microorganisms">
        <title>Osmotic Adaptation and Compatible Solute Biosynthesis of Phototrophic Bacteria as Revealed from Genome Analyses.</title>
        <authorList>
            <person name="Imhoff J.F."/>
            <person name="Rahn T."/>
            <person name="Kunzel S."/>
            <person name="Keller A."/>
            <person name="Neulinger S.C."/>
        </authorList>
    </citation>
    <scope>NUCLEOTIDE SEQUENCE [LARGE SCALE GENOMIC DNA]</scope>
    <source>
        <strain evidence="5 6">DSM 15382</strain>
    </source>
</reference>
<keyword evidence="1" id="KW-0472">Membrane</keyword>
<dbReference type="CDD" id="cd01948">
    <property type="entry name" value="EAL"/>
    <property type="match status" value="1"/>
</dbReference>
<dbReference type="Gene3D" id="6.10.340.10">
    <property type="match status" value="1"/>
</dbReference>
<organism evidence="5 6">
    <name type="scientific">Paracraurococcus ruber</name>
    <dbReference type="NCBI Taxonomy" id="77675"/>
    <lineage>
        <taxon>Bacteria</taxon>
        <taxon>Pseudomonadati</taxon>
        <taxon>Pseudomonadota</taxon>
        <taxon>Alphaproteobacteria</taxon>
        <taxon>Acetobacterales</taxon>
        <taxon>Roseomonadaceae</taxon>
        <taxon>Paracraurococcus</taxon>
    </lineage>
</organism>
<feature type="domain" description="EAL" evidence="2">
    <location>
        <begin position="613"/>
        <end position="863"/>
    </location>
</feature>
<dbReference type="InterPro" id="IPR029787">
    <property type="entry name" value="Nucleotide_cyclase"/>
</dbReference>
<dbReference type="PANTHER" id="PTHR44757">
    <property type="entry name" value="DIGUANYLATE CYCLASE DGCP"/>
    <property type="match status" value="1"/>
</dbReference>
<dbReference type="SUPFAM" id="SSF141868">
    <property type="entry name" value="EAL domain-like"/>
    <property type="match status" value="1"/>
</dbReference>
<dbReference type="PROSITE" id="PS50885">
    <property type="entry name" value="HAMP"/>
    <property type="match status" value="1"/>
</dbReference>
<dbReference type="InterPro" id="IPR001633">
    <property type="entry name" value="EAL_dom"/>
</dbReference>
<dbReference type="PANTHER" id="PTHR44757:SF2">
    <property type="entry name" value="BIOFILM ARCHITECTURE MAINTENANCE PROTEIN MBAA"/>
    <property type="match status" value="1"/>
</dbReference>
<evidence type="ECO:0000259" key="4">
    <source>
        <dbReference type="PROSITE" id="PS50887"/>
    </source>
</evidence>
<dbReference type="CDD" id="cd01949">
    <property type="entry name" value="GGDEF"/>
    <property type="match status" value="1"/>
</dbReference>
<gene>
    <name evidence="5" type="ORF">CKO45_20350</name>
</gene>
<dbReference type="InterPro" id="IPR000160">
    <property type="entry name" value="GGDEF_dom"/>
</dbReference>
<accession>A0ABS1D2S8</accession>
<keyword evidence="1" id="KW-1133">Transmembrane helix</keyword>
<name>A0ABS1D2S8_9PROT</name>
<dbReference type="EMBL" id="NRSG01000191">
    <property type="protein sequence ID" value="MBK1660577.1"/>
    <property type="molecule type" value="Genomic_DNA"/>
</dbReference>
<dbReference type="NCBIfam" id="TIGR00254">
    <property type="entry name" value="GGDEF"/>
    <property type="match status" value="1"/>
</dbReference>
<dbReference type="InterPro" id="IPR003660">
    <property type="entry name" value="HAMP_dom"/>
</dbReference>